<reference evidence="13" key="1">
    <citation type="submission" date="2018-03" db="EMBL/GenBank/DDBJ databases">
        <authorList>
            <person name="Guldener U."/>
        </authorList>
    </citation>
    <scope>NUCLEOTIDE SEQUENCE</scope>
</reference>
<gene>
    <name evidence="13" type="ORF">DNG_05359</name>
</gene>
<comment type="cofactor">
    <cofactor evidence="2">
        <name>Mn(2+)</name>
        <dbReference type="ChEBI" id="CHEBI:29035"/>
    </cofactor>
</comment>
<evidence type="ECO:0000256" key="11">
    <source>
        <dbReference type="ARBA" id="ARBA00030849"/>
    </source>
</evidence>
<sequence length="482" mass="53172">MKAQARAFRTGGSISTKGAASTTNHLVDASELQFGQPLHETHPHLLESGELTPGITAQEYHDRRVKLCEHLPKGSVAILEASTVKWATSSVFYPHVQDLNFLYLTGFQEDNAVAVIEKVSDDPEGFNFYLFVQAKNPAQEQWAGARSGVVAARDVFNADIAHDVAELSSRLPGILKTATSVYSDVKKPKAGHESTRLYDLLREGAGTEASLHLPSKVLPLSPVMDDLRMVKSPAEIANMRKAGKIAGRAITNLMRREWLFEQDIAAALEYDVKSSGCTGLSFIPVVAGGRNTSCVHYVHNNAAITPESLILVDAGGEYGRYVSDITRVWPQHGKFTTAQRDLYEALLTVQRRCVSLSRENAELSLNDLHREARTGLMAELERLGFPSNGYRYIDKLFNHHVGHYVGMDVHDCMGVSRNIPLKRGHCITIEPGVYVPNDSMFPKHFHGMGMRIEDSVAIDAESVINLTVEAVKEVADIENLRE</sequence>
<keyword evidence="14" id="KW-1185">Reference proteome</keyword>
<evidence type="ECO:0000256" key="5">
    <source>
        <dbReference type="ARBA" id="ARBA00012574"/>
    </source>
</evidence>
<protein>
    <recommendedName>
        <fullName evidence="5">Xaa-Pro aminopeptidase</fullName>
        <ecNumber evidence="5">3.4.11.9</ecNumber>
    </recommendedName>
    <alternativeName>
        <fullName evidence="11">Aminoacylproline aminopeptidase</fullName>
    </alternativeName>
</protein>
<keyword evidence="10" id="KW-0464">Manganese</keyword>
<evidence type="ECO:0000313" key="14">
    <source>
        <dbReference type="Proteomes" id="UP001187682"/>
    </source>
</evidence>
<evidence type="ECO:0000256" key="8">
    <source>
        <dbReference type="ARBA" id="ARBA00022801"/>
    </source>
</evidence>
<dbReference type="EMBL" id="ONZQ02000007">
    <property type="protein sequence ID" value="SPO02686.1"/>
    <property type="molecule type" value="Genomic_DNA"/>
</dbReference>
<dbReference type="GO" id="GO:0070006">
    <property type="term" value="F:metalloaminopeptidase activity"/>
    <property type="evidence" value="ECO:0007669"/>
    <property type="project" value="InterPro"/>
</dbReference>
<dbReference type="PANTHER" id="PTHR43226:SF4">
    <property type="entry name" value="XAA-PRO AMINOPEPTIDASE 3"/>
    <property type="match status" value="1"/>
</dbReference>
<comment type="function">
    <text evidence="3">Catalyzes the removal of a penultimate prolyl residue from the N-termini of peptides.</text>
</comment>
<dbReference type="InterPro" id="IPR029149">
    <property type="entry name" value="Creatin/AminoP/Spt16_N"/>
</dbReference>
<keyword evidence="8" id="KW-0378">Hydrolase</keyword>
<evidence type="ECO:0000256" key="1">
    <source>
        <dbReference type="ARBA" id="ARBA00001424"/>
    </source>
</evidence>
<dbReference type="InterPro" id="IPR036005">
    <property type="entry name" value="Creatinase/aminopeptidase-like"/>
</dbReference>
<comment type="similarity">
    <text evidence="4">Belongs to the peptidase M24B family.</text>
</comment>
<dbReference type="GO" id="GO:0030145">
    <property type="term" value="F:manganese ion binding"/>
    <property type="evidence" value="ECO:0007669"/>
    <property type="project" value="InterPro"/>
</dbReference>
<evidence type="ECO:0000256" key="4">
    <source>
        <dbReference type="ARBA" id="ARBA00008766"/>
    </source>
</evidence>
<dbReference type="GO" id="GO:0005739">
    <property type="term" value="C:mitochondrion"/>
    <property type="evidence" value="ECO:0007669"/>
    <property type="project" value="TreeGrafter"/>
</dbReference>
<evidence type="ECO:0000256" key="6">
    <source>
        <dbReference type="ARBA" id="ARBA00022438"/>
    </source>
</evidence>
<evidence type="ECO:0000256" key="10">
    <source>
        <dbReference type="ARBA" id="ARBA00023211"/>
    </source>
</evidence>
<name>A0AAE8SVF5_9PEZI</name>
<dbReference type="InterPro" id="IPR052433">
    <property type="entry name" value="X-Pro_dipept-like"/>
</dbReference>
<dbReference type="InterPro" id="IPR007865">
    <property type="entry name" value="Aminopep_P_N"/>
</dbReference>
<keyword evidence="9" id="KW-0482">Metalloprotease</keyword>
<dbReference type="EC" id="3.4.11.9" evidence="5"/>
<keyword evidence="6 13" id="KW-0645">Protease</keyword>
<dbReference type="InterPro" id="IPR000994">
    <property type="entry name" value="Pept_M24"/>
</dbReference>
<dbReference type="SUPFAM" id="SSF55920">
    <property type="entry name" value="Creatinase/aminopeptidase"/>
    <property type="match status" value="1"/>
</dbReference>
<evidence type="ECO:0000256" key="7">
    <source>
        <dbReference type="ARBA" id="ARBA00022723"/>
    </source>
</evidence>
<evidence type="ECO:0000313" key="13">
    <source>
        <dbReference type="EMBL" id="SPO02686.1"/>
    </source>
</evidence>
<evidence type="ECO:0000256" key="2">
    <source>
        <dbReference type="ARBA" id="ARBA00001936"/>
    </source>
</evidence>
<organism evidence="13 14">
    <name type="scientific">Cephalotrichum gorgonifer</name>
    <dbReference type="NCBI Taxonomy" id="2041049"/>
    <lineage>
        <taxon>Eukaryota</taxon>
        <taxon>Fungi</taxon>
        <taxon>Dikarya</taxon>
        <taxon>Ascomycota</taxon>
        <taxon>Pezizomycotina</taxon>
        <taxon>Sordariomycetes</taxon>
        <taxon>Hypocreomycetidae</taxon>
        <taxon>Microascales</taxon>
        <taxon>Microascaceae</taxon>
        <taxon>Cephalotrichum</taxon>
    </lineage>
</organism>
<evidence type="ECO:0000256" key="9">
    <source>
        <dbReference type="ARBA" id="ARBA00023049"/>
    </source>
</evidence>
<proteinExistence type="inferred from homology"/>
<dbReference type="AlphaFoldDB" id="A0AAE8SVF5"/>
<dbReference type="Pfam" id="PF00557">
    <property type="entry name" value="Peptidase_M24"/>
    <property type="match status" value="1"/>
</dbReference>
<keyword evidence="6 13" id="KW-0031">Aminopeptidase</keyword>
<dbReference type="GO" id="GO:0006508">
    <property type="term" value="P:proteolysis"/>
    <property type="evidence" value="ECO:0007669"/>
    <property type="project" value="TreeGrafter"/>
</dbReference>
<dbReference type="Pfam" id="PF05195">
    <property type="entry name" value="AMP_N"/>
    <property type="match status" value="1"/>
</dbReference>
<evidence type="ECO:0000256" key="3">
    <source>
        <dbReference type="ARBA" id="ARBA00002443"/>
    </source>
</evidence>
<evidence type="ECO:0000259" key="12">
    <source>
        <dbReference type="SMART" id="SM01011"/>
    </source>
</evidence>
<comment type="catalytic activity">
    <reaction evidence="1">
        <text>Release of any N-terminal amino acid, including proline, that is linked to proline, even from a dipeptide or tripeptide.</text>
        <dbReference type="EC" id="3.4.11.9"/>
    </reaction>
</comment>
<comment type="caution">
    <text evidence="13">The sequence shown here is derived from an EMBL/GenBank/DDBJ whole genome shotgun (WGS) entry which is preliminary data.</text>
</comment>
<feature type="domain" description="Aminopeptidase P N-terminal" evidence="12">
    <location>
        <begin position="55"/>
        <end position="191"/>
    </location>
</feature>
<dbReference type="Proteomes" id="UP001187682">
    <property type="component" value="Unassembled WGS sequence"/>
</dbReference>
<accession>A0AAE8SVF5</accession>
<dbReference type="PANTHER" id="PTHR43226">
    <property type="entry name" value="XAA-PRO AMINOPEPTIDASE 3"/>
    <property type="match status" value="1"/>
</dbReference>
<dbReference type="SMART" id="SM01011">
    <property type="entry name" value="AMP_N"/>
    <property type="match status" value="1"/>
</dbReference>
<keyword evidence="7" id="KW-0479">Metal-binding</keyword>
<dbReference type="SUPFAM" id="SSF53092">
    <property type="entry name" value="Creatinase/prolidase N-terminal domain"/>
    <property type="match status" value="1"/>
</dbReference>
<dbReference type="Gene3D" id="3.40.350.10">
    <property type="entry name" value="Creatinase/prolidase N-terminal domain"/>
    <property type="match status" value="1"/>
</dbReference>
<dbReference type="Gene3D" id="3.90.230.10">
    <property type="entry name" value="Creatinase/methionine aminopeptidase superfamily"/>
    <property type="match status" value="1"/>
</dbReference>